<dbReference type="InterPro" id="IPR015422">
    <property type="entry name" value="PyrdxlP-dep_Trfase_small"/>
</dbReference>
<dbReference type="FunFam" id="3.90.1150.10:FF:000086">
    <property type="entry name" value="Putative acetylornithine aminotransferase"/>
    <property type="match status" value="1"/>
</dbReference>
<dbReference type="PANTHER" id="PTHR11986:SF121">
    <property type="entry name" value="BLR3010 PROTEIN"/>
    <property type="match status" value="1"/>
</dbReference>
<dbReference type="Pfam" id="PF00202">
    <property type="entry name" value="Aminotran_3"/>
    <property type="match status" value="1"/>
</dbReference>
<gene>
    <name evidence="5" type="ORF">CRENPOLYSF1_1140008</name>
</gene>
<keyword evidence="5" id="KW-0808">Transferase</keyword>
<dbReference type="Gene3D" id="3.40.640.10">
    <property type="entry name" value="Type I PLP-dependent aspartate aminotransferase-like (Major domain)"/>
    <property type="match status" value="1"/>
</dbReference>
<protein>
    <submittedName>
        <fullName evidence="5">Acetylornithine transaminase</fullName>
        <ecNumber evidence="5">2.6.1.11</ecNumber>
    </submittedName>
</protein>
<dbReference type="EMBL" id="FUKI01000018">
    <property type="protein sequence ID" value="SJM89578.1"/>
    <property type="molecule type" value="Genomic_DNA"/>
</dbReference>
<keyword evidence="2 5" id="KW-0032">Aminotransferase</keyword>
<organism evidence="5 6">
    <name type="scientific">Crenothrix polyspora</name>
    <dbReference type="NCBI Taxonomy" id="360316"/>
    <lineage>
        <taxon>Bacteria</taxon>
        <taxon>Pseudomonadati</taxon>
        <taxon>Pseudomonadota</taxon>
        <taxon>Gammaproteobacteria</taxon>
        <taxon>Methylococcales</taxon>
        <taxon>Crenotrichaceae</taxon>
        <taxon>Crenothrix</taxon>
    </lineage>
</organism>
<dbReference type="InterPro" id="IPR049704">
    <property type="entry name" value="Aminotrans_3_PPA_site"/>
</dbReference>
<dbReference type="CDD" id="cd00610">
    <property type="entry name" value="OAT_like"/>
    <property type="match status" value="1"/>
</dbReference>
<evidence type="ECO:0000256" key="1">
    <source>
        <dbReference type="ARBA" id="ARBA00001933"/>
    </source>
</evidence>
<comment type="similarity">
    <text evidence="4">Belongs to the class-III pyridoxal-phosphate-dependent aminotransferase family.</text>
</comment>
<evidence type="ECO:0000256" key="2">
    <source>
        <dbReference type="ARBA" id="ARBA00022576"/>
    </source>
</evidence>
<dbReference type="InterPro" id="IPR005814">
    <property type="entry name" value="Aminotrans_3"/>
</dbReference>
<dbReference type="GO" id="GO:0030170">
    <property type="term" value="F:pyridoxal phosphate binding"/>
    <property type="evidence" value="ECO:0007669"/>
    <property type="project" value="InterPro"/>
</dbReference>
<comment type="cofactor">
    <cofactor evidence="1">
        <name>pyridoxal 5'-phosphate</name>
        <dbReference type="ChEBI" id="CHEBI:597326"/>
    </cofactor>
</comment>
<dbReference type="EC" id="2.6.1.11" evidence="5"/>
<name>A0A1R4GZZ3_9GAMM</name>
<dbReference type="InterPro" id="IPR015424">
    <property type="entry name" value="PyrdxlP-dep_Trfase"/>
</dbReference>
<evidence type="ECO:0000256" key="4">
    <source>
        <dbReference type="RuleBase" id="RU003560"/>
    </source>
</evidence>
<proteinExistence type="inferred from homology"/>
<dbReference type="GO" id="GO:0042802">
    <property type="term" value="F:identical protein binding"/>
    <property type="evidence" value="ECO:0007669"/>
    <property type="project" value="TreeGrafter"/>
</dbReference>
<accession>A0A1R4GZZ3</accession>
<reference evidence="6" key="1">
    <citation type="submission" date="2017-02" db="EMBL/GenBank/DDBJ databases">
        <authorList>
            <person name="Daims H."/>
        </authorList>
    </citation>
    <scope>NUCLEOTIDE SEQUENCE [LARGE SCALE GENOMIC DNA]</scope>
</reference>
<keyword evidence="3 4" id="KW-0663">Pyridoxal phosphate</keyword>
<dbReference type="AlphaFoldDB" id="A0A1R4GZZ3"/>
<evidence type="ECO:0000313" key="6">
    <source>
        <dbReference type="Proteomes" id="UP000195667"/>
    </source>
</evidence>
<evidence type="ECO:0000313" key="5">
    <source>
        <dbReference type="EMBL" id="SJM89578.1"/>
    </source>
</evidence>
<dbReference type="InterPro" id="IPR015421">
    <property type="entry name" value="PyrdxlP-dep_Trfase_major"/>
</dbReference>
<dbReference type="GO" id="GO:0003992">
    <property type="term" value="F:N2-acetyl-L-ornithine:2-oxoglutarate 5-aminotransferase activity"/>
    <property type="evidence" value="ECO:0007669"/>
    <property type="project" value="UniProtKB-EC"/>
</dbReference>
<dbReference type="PROSITE" id="PS00600">
    <property type="entry name" value="AA_TRANSFER_CLASS_3"/>
    <property type="match status" value="1"/>
</dbReference>
<dbReference type="InterPro" id="IPR050103">
    <property type="entry name" value="Class-III_PLP-dep_AT"/>
</dbReference>
<dbReference type="Gene3D" id="3.90.1150.10">
    <property type="entry name" value="Aspartate Aminotransferase, domain 1"/>
    <property type="match status" value="1"/>
</dbReference>
<sequence>MTLLRLNLVARLARHKDFVEWLSLHERAYFEEHMTFSIAELFAQHATDKFDLYEQHLNQQMVRVLKTIGYDRHYKRALGQYLYDQDDNEYLDLLSGFGVFAVGRNHPTVISALKETLMLELPNLVQLDVSVLSGLLAQEILKTTPDNITKMFFCNSGTEAVEAAIKFARYTTKRQKIVFCEHGYHGLTMGALSLNGEEIFREGFGPLLPGCSSVPFNDLIALEKALAGKEVAAFIVEPVQGKGVNLPDANYLPEVERLCKQYGTLFVADEVQTGLGRTGKFWAIEHWNVQPDMICMAKALSGGFVPVGGVAMTQKIMDTVYNRMDRAVVHGSTFAKNNMAMAAGLATLHVMADEKLVENSAKIGSDIIASLNALAGKYEFLKEARGLGMMIAIEFQSPKSLSLKAAWAMLEAANKGLFCQMVTIPLFKDQRILTQVAGHGMNVVKLLPPLNLTAKDRDHIVQAFDKTIADTHQIPGSIWDLGKNLASHALKSKKAG</sequence>
<evidence type="ECO:0000256" key="3">
    <source>
        <dbReference type="ARBA" id="ARBA00022898"/>
    </source>
</evidence>
<dbReference type="FunFam" id="3.40.640.10:FF:000004">
    <property type="entry name" value="Acetylornithine aminotransferase"/>
    <property type="match status" value="1"/>
</dbReference>
<dbReference type="Proteomes" id="UP000195667">
    <property type="component" value="Unassembled WGS sequence"/>
</dbReference>
<keyword evidence="6" id="KW-1185">Reference proteome</keyword>
<dbReference type="PANTHER" id="PTHR11986">
    <property type="entry name" value="AMINOTRANSFERASE CLASS III"/>
    <property type="match status" value="1"/>
</dbReference>
<dbReference type="SUPFAM" id="SSF53383">
    <property type="entry name" value="PLP-dependent transferases"/>
    <property type="match status" value="1"/>
</dbReference>